<evidence type="ECO:0000313" key="7">
    <source>
        <dbReference type="EMBL" id="SKB95314.1"/>
    </source>
</evidence>
<organism evidence="7 8">
    <name type="scientific">Sphingopyxis flava</name>
    <dbReference type="NCBI Taxonomy" id="1507287"/>
    <lineage>
        <taxon>Bacteria</taxon>
        <taxon>Pseudomonadati</taxon>
        <taxon>Pseudomonadota</taxon>
        <taxon>Alphaproteobacteria</taxon>
        <taxon>Sphingomonadales</taxon>
        <taxon>Sphingomonadaceae</taxon>
        <taxon>Sphingopyxis</taxon>
    </lineage>
</organism>
<comment type="similarity">
    <text evidence="2">Belongs to the GMC oxidoreductase family.</text>
</comment>
<dbReference type="SUPFAM" id="SSF51905">
    <property type="entry name" value="FAD/NAD(P)-binding domain"/>
    <property type="match status" value="1"/>
</dbReference>
<dbReference type="InterPro" id="IPR012132">
    <property type="entry name" value="GMC_OxRdtase"/>
</dbReference>
<dbReference type="Gene3D" id="3.30.410.40">
    <property type="match status" value="1"/>
</dbReference>
<dbReference type="PANTHER" id="PTHR11552:SF147">
    <property type="entry name" value="CHOLINE DEHYDROGENASE, MITOCHONDRIAL"/>
    <property type="match status" value="1"/>
</dbReference>
<protein>
    <submittedName>
        <fullName evidence="7">5-(Hydroxymethyl)furfural/furfural oxidase</fullName>
    </submittedName>
</protein>
<accession>A0A1T5FGJ0</accession>
<evidence type="ECO:0000256" key="1">
    <source>
        <dbReference type="ARBA" id="ARBA00001974"/>
    </source>
</evidence>
<proteinExistence type="inferred from homology"/>
<evidence type="ECO:0000259" key="6">
    <source>
        <dbReference type="PROSITE" id="PS00624"/>
    </source>
</evidence>
<dbReference type="GO" id="GO:0050660">
    <property type="term" value="F:flavin adenine dinucleotide binding"/>
    <property type="evidence" value="ECO:0007669"/>
    <property type="project" value="InterPro"/>
</dbReference>
<dbReference type="SUPFAM" id="SSF54373">
    <property type="entry name" value="FAD-linked reductases, C-terminal domain"/>
    <property type="match status" value="1"/>
</dbReference>
<evidence type="ECO:0000313" key="8">
    <source>
        <dbReference type="Proteomes" id="UP000190044"/>
    </source>
</evidence>
<evidence type="ECO:0000256" key="3">
    <source>
        <dbReference type="ARBA" id="ARBA00022630"/>
    </source>
</evidence>
<keyword evidence="3" id="KW-0285">Flavoprotein</keyword>
<reference evidence="8" key="1">
    <citation type="submission" date="2017-02" db="EMBL/GenBank/DDBJ databases">
        <authorList>
            <person name="Varghese N."/>
            <person name="Submissions S."/>
        </authorList>
    </citation>
    <scope>NUCLEOTIDE SEQUENCE [LARGE SCALE GENOMIC DNA]</scope>
    <source>
        <strain evidence="8">R11H</strain>
    </source>
</reference>
<gene>
    <name evidence="7" type="ORF">SAMN06295937_103516</name>
</gene>
<dbReference type="InterPro" id="IPR000172">
    <property type="entry name" value="GMC_OxRdtase_N"/>
</dbReference>
<dbReference type="PROSITE" id="PS00624">
    <property type="entry name" value="GMC_OXRED_2"/>
    <property type="match status" value="1"/>
</dbReference>
<sequence length="565" mass="60380">MDHDYHDYIVVGAGAAGCVVAARLSERRDCRVLLVEAGADIVPEPASIRSPYPVSHAVSAYRWPGLAARIKAPRPGQPAPPPAPYLQPRIMGGGGSLMGMFAFRGLPADYDEWEGAGAAGWGWDGVLPAFRRIERDLDFGGPLHGQAGPVPVRRHRREQWSPFSQAVGRAFEEDGYSFVADANGDFADGHLAVPASNLPDRRVSSAAMLDEAARARPNLTILADSEVQRLLVSERRIVGVALMRRGEPAELRARRVVLCAGAIGTPQLLLRSGIGPASDLAGAGITPVHNLEGVGRNLANHPAIYLSALVPRGARQRRGALFHNGLRYSSRLPGCPAHDMFMPVINRTAWHALGDRVTALGACVYKPFSRGRIGLSRVGGRLVADIDLALFADGRDLDRMIEGTRRIFRYLTRASELVTGLVVFAPTNARLTARLAEPKAINAIVARVAGAALDGPAFLRRRALRNAGIDPAPLFDDEAGLADFVYRYAAPMYHPAGSCRLGADGDPAAVVDPRCRVIGLDGLSIADASIMPALVRGNTNLPTMMIGEKAAAMLREDDAQSGARS</sequence>
<name>A0A1T5FGJ0_9SPHN</name>
<dbReference type="Pfam" id="PF00732">
    <property type="entry name" value="GMC_oxred_N"/>
    <property type="match status" value="1"/>
</dbReference>
<dbReference type="PIRSF" id="PIRSF000137">
    <property type="entry name" value="Alcohol_oxidase"/>
    <property type="match status" value="1"/>
</dbReference>
<dbReference type="OrthoDB" id="9785276at2"/>
<dbReference type="InterPro" id="IPR036188">
    <property type="entry name" value="FAD/NAD-bd_sf"/>
</dbReference>
<dbReference type="InterPro" id="IPR007867">
    <property type="entry name" value="GMC_OxRtase_C"/>
</dbReference>
<dbReference type="Gene3D" id="3.30.560.10">
    <property type="entry name" value="Glucose Oxidase, domain 3"/>
    <property type="match status" value="1"/>
</dbReference>
<evidence type="ECO:0000256" key="4">
    <source>
        <dbReference type="ARBA" id="ARBA00022827"/>
    </source>
</evidence>
<dbReference type="AlphaFoldDB" id="A0A1T5FGJ0"/>
<dbReference type="Proteomes" id="UP000190044">
    <property type="component" value="Unassembled WGS sequence"/>
</dbReference>
<dbReference type="Pfam" id="PF05199">
    <property type="entry name" value="GMC_oxred_C"/>
    <property type="match status" value="1"/>
</dbReference>
<feature type="binding site" evidence="5">
    <location>
        <position position="227"/>
    </location>
    <ligand>
        <name>FAD</name>
        <dbReference type="ChEBI" id="CHEBI:57692"/>
    </ligand>
</feature>
<dbReference type="RefSeq" id="WP_079639964.1">
    <property type="nucleotide sequence ID" value="NZ_FUYP01000035.1"/>
</dbReference>
<dbReference type="Gene3D" id="3.50.50.60">
    <property type="entry name" value="FAD/NAD(P)-binding domain"/>
    <property type="match status" value="2"/>
</dbReference>
<evidence type="ECO:0000256" key="2">
    <source>
        <dbReference type="ARBA" id="ARBA00010790"/>
    </source>
</evidence>
<comment type="cofactor">
    <cofactor evidence="1 5">
        <name>FAD</name>
        <dbReference type="ChEBI" id="CHEBI:57692"/>
    </cofactor>
</comment>
<dbReference type="PANTHER" id="PTHR11552">
    <property type="entry name" value="GLUCOSE-METHANOL-CHOLINE GMC OXIDOREDUCTASE"/>
    <property type="match status" value="1"/>
</dbReference>
<evidence type="ECO:0000256" key="5">
    <source>
        <dbReference type="PIRSR" id="PIRSR000137-2"/>
    </source>
</evidence>
<dbReference type="EMBL" id="FUYP01000035">
    <property type="protein sequence ID" value="SKB95314.1"/>
    <property type="molecule type" value="Genomic_DNA"/>
</dbReference>
<keyword evidence="4 5" id="KW-0274">FAD</keyword>
<dbReference type="GO" id="GO:0016614">
    <property type="term" value="F:oxidoreductase activity, acting on CH-OH group of donors"/>
    <property type="evidence" value="ECO:0007669"/>
    <property type="project" value="InterPro"/>
</dbReference>
<keyword evidence="8" id="KW-1185">Reference proteome</keyword>
<feature type="domain" description="Glucose-methanol-choline oxidoreductase N-terminal" evidence="6">
    <location>
        <begin position="261"/>
        <end position="275"/>
    </location>
</feature>